<proteinExistence type="predicted"/>
<reference evidence="1 2" key="1">
    <citation type="submission" date="2023-03" db="EMBL/GenBank/DDBJ databases">
        <title>WGS of Gossypium arboreum.</title>
        <authorList>
            <person name="Yu D."/>
        </authorList>
    </citation>
    <scope>NUCLEOTIDE SEQUENCE [LARGE SCALE GENOMIC DNA]</scope>
    <source>
        <tissue evidence="1">Leaf</tissue>
    </source>
</reference>
<protein>
    <submittedName>
        <fullName evidence="1">Uncharacterized protein</fullName>
    </submittedName>
</protein>
<dbReference type="EMBL" id="JARKNE010000006">
    <property type="protein sequence ID" value="KAK5825934.1"/>
    <property type="molecule type" value="Genomic_DNA"/>
</dbReference>
<keyword evidence="2" id="KW-1185">Reference proteome</keyword>
<name>A0ABR0PND2_GOSAR</name>
<gene>
    <name evidence="1" type="ORF">PVK06_020819</name>
</gene>
<sequence>MTAKRIWLKKYPKRTRKNKKKPPTIRLEKHLPSIKKIKNRLGPHTSVTPGEK</sequence>
<comment type="caution">
    <text evidence="1">The sequence shown here is derived from an EMBL/GenBank/DDBJ whole genome shotgun (WGS) entry which is preliminary data.</text>
</comment>
<accession>A0ABR0PND2</accession>
<dbReference type="Proteomes" id="UP001358586">
    <property type="component" value="Chromosome 6"/>
</dbReference>
<organism evidence="1 2">
    <name type="scientific">Gossypium arboreum</name>
    <name type="common">Tree cotton</name>
    <name type="synonym">Gossypium nanking</name>
    <dbReference type="NCBI Taxonomy" id="29729"/>
    <lineage>
        <taxon>Eukaryota</taxon>
        <taxon>Viridiplantae</taxon>
        <taxon>Streptophyta</taxon>
        <taxon>Embryophyta</taxon>
        <taxon>Tracheophyta</taxon>
        <taxon>Spermatophyta</taxon>
        <taxon>Magnoliopsida</taxon>
        <taxon>eudicotyledons</taxon>
        <taxon>Gunneridae</taxon>
        <taxon>Pentapetalae</taxon>
        <taxon>rosids</taxon>
        <taxon>malvids</taxon>
        <taxon>Malvales</taxon>
        <taxon>Malvaceae</taxon>
        <taxon>Malvoideae</taxon>
        <taxon>Gossypium</taxon>
    </lineage>
</organism>
<evidence type="ECO:0000313" key="1">
    <source>
        <dbReference type="EMBL" id="KAK5825934.1"/>
    </source>
</evidence>
<evidence type="ECO:0000313" key="2">
    <source>
        <dbReference type="Proteomes" id="UP001358586"/>
    </source>
</evidence>